<evidence type="ECO:0000313" key="3">
    <source>
        <dbReference type="Proteomes" id="UP000076761"/>
    </source>
</evidence>
<feature type="region of interest" description="Disordered" evidence="1">
    <location>
        <begin position="154"/>
        <end position="200"/>
    </location>
</feature>
<reference evidence="2 3" key="1">
    <citation type="journal article" date="2016" name="Mol. Biol. Evol.">
        <title>Comparative Genomics of Early-Diverging Mushroom-Forming Fungi Provides Insights into the Origins of Lignocellulose Decay Capabilities.</title>
        <authorList>
            <person name="Nagy L.G."/>
            <person name="Riley R."/>
            <person name="Tritt A."/>
            <person name="Adam C."/>
            <person name="Daum C."/>
            <person name="Floudas D."/>
            <person name="Sun H."/>
            <person name="Yadav J.S."/>
            <person name="Pangilinan J."/>
            <person name="Larsson K.H."/>
            <person name="Matsuura K."/>
            <person name="Barry K."/>
            <person name="Labutti K."/>
            <person name="Kuo R."/>
            <person name="Ohm R.A."/>
            <person name="Bhattacharya S.S."/>
            <person name="Shirouzu T."/>
            <person name="Yoshinaga Y."/>
            <person name="Martin F.M."/>
            <person name="Grigoriev I.V."/>
            <person name="Hibbett D.S."/>
        </authorList>
    </citation>
    <scope>NUCLEOTIDE SEQUENCE [LARGE SCALE GENOMIC DNA]</scope>
    <source>
        <strain evidence="2 3">HHB14362 ss-1</strain>
    </source>
</reference>
<name>A0A165R206_9AGAM</name>
<accession>A0A165R206</accession>
<proteinExistence type="predicted"/>
<keyword evidence="3" id="KW-1185">Reference proteome</keyword>
<dbReference type="Proteomes" id="UP000076761">
    <property type="component" value="Unassembled WGS sequence"/>
</dbReference>
<protein>
    <submittedName>
        <fullName evidence="2">Uncharacterized protein</fullName>
    </submittedName>
</protein>
<sequence length="728" mass="78402">MPAPNRLGPSAVRPDQQAIGVRRSQRDRHPVIRLTFAEGFVPDSVPVQTRLSQPLTANAIGAITMDDSWGFNGPESEIKEEGPRQLSMTEPASGSVDSSAPRLHFPLPEVSLFDGRISPEIDWVDMPGRAFSNPPLSDIDELHLEANATGIVPTTGAIGSNGDGATTHEPTLIGDTPGTASPTTTGDPAPAGEPTPPSDDLTIATSVRYVPMPTGSRFEWEEMRHWALQLHTLGYVFTPATDDMRGQLRSALSPLRSVRADINETLDVTMLPSSFLRGAESVPAPGRVTVIDLTNTSDDEDDMPVRLVPGDGRSILLFGVIRGGSPQHFVETLVLPVSTNPLIKQVIDSMLANDHHMAGVLREWDNDGAWFATSAVPTRINLVTLEFMSPARQLQVIGNFEEVFTGQIHSQLYRVAPYHPETRALNDIHGAGPVYVLYLSDKPFSEINTSAGGGVIVKAENKDDDLQDITFGERPRRAHHDTAMGNRTLVPPALPEPVRERAGMMVTPSPVVSEPGDGPEEGDVIYAPDGTPISCGPLPSIPGRGDFKGVRSSAVIYLHTTFAVEFGHLEDVCRGRGSAWAHYQIELSARRIASAIGMPWPRVGATPDVQLSNGLIITYEHLANAYARALGSFKNLRTFVATCRTTCVRLRGDLLAKGRLSEDNKALRGLLEALLAGDPDLPASPHPISHTPTSLFNAVNTSRGALKGLLEAFKLSNASQSTSTGRDE</sequence>
<evidence type="ECO:0000256" key="1">
    <source>
        <dbReference type="SAM" id="MobiDB-lite"/>
    </source>
</evidence>
<feature type="region of interest" description="Disordered" evidence="1">
    <location>
        <begin position="1"/>
        <end position="26"/>
    </location>
</feature>
<gene>
    <name evidence="2" type="ORF">NEOLEDRAFT_1180248</name>
</gene>
<feature type="compositionally biased region" description="Polar residues" evidence="1">
    <location>
        <begin position="86"/>
        <end position="98"/>
    </location>
</feature>
<dbReference type="InParanoid" id="A0A165R206"/>
<dbReference type="EMBL" id="KV425587">
    <property type="protein sequence ID" value="KZT23194.1"/>
    <property type="molecule type" value="Genomic_DNA"/>
</dbReference>
<dbReference type="AlphaFoldDB" id="A0A165R206"/>
<evidence type="ECO:0000313" key="2">
    <source>
        <dbReference type="EMBL" id="KZT23194.1"/>
    </source>
</evidence>
<feature type="region of interest" description="Disordered" evidence="1">
    <location>
        <begin position="71"/>
        <end position="101"/>
    </location>
</feature>
<organism evidence="2 3">
    <name type="scientific">Neolentinus lepideus HHB14362 ss-1</name>
    <dbReference type="NCBI Taxonomy" id="1314782"/>
    <lineage>
        <taxon>Eukaryota</taxon>
        <taxon>Fungi</taxon>
        <taxon>Dikarya</taxon>
        <taxon>Basidiomycota</taxon>
        <taxon>Agaricomycotina</taxon>
        <taxon>Agaricomycetes</taxon>
        <taxon>Gloeophyllales</taxon>
        <taxon>Gloeophyllaceae</taxon>
        <taxon>Neolentinus</taxon>
    </lineage>
</organism>